<accession>A0A504JHC5</accession>
<reference evidence="1 2" key="1">
    <citation type="submission" date="2019-06" db="EMBL/GenBank/DDBJ databases">
        <authorList>
            <person name="Meng X."/>
        </authorList>
    </citation>
    <scope>NUCLEOTIDE SEQUENCE [LARGE SCALE GENOMIC DNA]</scope>
    <source>
        <strain evidence="1 2">M625</strain>
    </source>
</reference>
<keyword evidence="2" id="KW-1185">Reference proteome</keyword>
<proteinExistence type="predicted"/>
<dbReference type="Proteomes" id="UP000315540">
    <property type="component" value="Unassembled WGS sequence"/>
</dbReference>
<sequence length="191" mass="22437">MKNSEQDQERNKFISSIIESIKMNVNEFMDNLANGEKYETTIYKWSINLFNEGKSIDDAIKTVHKRRMLFVVNSTYNPSPHEEYSSQRNHQRIMVELESLPIYLNLNQSQKASIQNTIDALVESKLRTHSGIIELVTEIIKYNFETNSWKDKTSNKSRKKFDSDDNESSFLLKFKNYLNPKMRLNETLLPS</sequence>
<gene>
    <name evidence="1" type="ORF">FHK87_05745</name>
</gene>
<organism evidence="1 2">
    <name type="scientific">Aquimarina algicola</name>
    <dbReference type="NCBI Taxonomy" id="2589995"/>
    <lineage>
        <taxon>Bacteria</taxon>
        <taxon>Pseudomonadati</taxon>
        <taxon>Bacteroidota</taxon>
        <taxon>Flavobacteriia</taxon>
        <taxon>Flavobacteriales</taxon>
        <taxon>Flavobacteriaceae</taxon>
        <taxon>Aquimarina</taxon>
    </lineage>
</organism>
<protein>
    <submittedName>
        <fullName evidence="1">Uncharacterized protein</fullName>
    </submittedName>
</protein>
<name>A0A504JHC5_9FLAO</name>
<dbReference type="AlphaFoldDB" id="A0A504JHC5"/>
<evidence type="ECO:0000313" key="2">
    <source>
        <dbReference type="Proteomes" id="UP000315540"/>
    </source>
</evidence>
<dbReference type="RefSeq" id="WP_140591250.1">
    <property type="nucleotide sequence ID" value="NZ_VFWZ01000002.1"/>
</dbReference>
<dbReference type="EMBL" id="VFWZ01000002">
    <property type="protein sequence ID" value="TPN87093.1"/>
    <property type="molecule type" value="Genomic_DNA"/>
</dbReference>
<comment type="caution">
    <text evidence="1">The sequence shown here is derived from an EMBL/GenBank/DDBJ whole genome shotgun (WGS) entry which is preliminary data.</text>
</comment>
<evidence type="ECO:0000313" key="1">
    <source>
        <dbReference type="EMBL" id="TPN87093.1"/>
    </source>
</evidence>
<dbReference type="OrthoDB" id="1163688at2"/>